<dbReference type="PROSITE" id="PS50176">
    <property type="entry name" value="ARM_REPEAT"/>
    <property type="match status" value="3"/>
</dbReference>
<evidence type="ECO:0000256" key="5">
    <source>
        <dbReference type="PROSITE-ProRule" id="PRU00259"/>
    </source>
</evidence>
<keyword evidence="4" id="KW-0653">Protein transport</keyword>
<evidence type="ECO:0000256" key="1">
    <source>
        <dbReference type="ARBA" id="ARBA00010394"/>
    </source>
</evidence>
<dbReference type="InterPro" id="IPR000225">
    <property type="entry name" value="Armadillo"/>
</dbReference>
<dbReference type="InterPro" id="IPR016024">
    <property type="entry name" value="ARM-type_fold"/>
</dbReference>
<feature type="repeat" description="ARM" evidence="5">
    <location>
        <begin position="201"/>
        <end position="229"/>
    </location>
</feature>
<keyword evidence="2" id="KW-0813">Transport</keyword>
<reference evidence="7" key="1">
    <citation type="submission" date="2021-01" db="EMBL/GenBank/DDBJ databases">
        <authorList>
            <consortium name="Genoscope - CEA"/>
            <person name="William W."/>
        </authorList>
    </citation>
    <scope>NUCLEOTIDE SEQUENCE</scope>
</reference>
<sequence length="435" mass="48613">MPREDKSLPQRNIYAQWFTTIEEVGYDRESGVVWLKQKQSITHKFETIDKLVSYGTEVTAVVQTGKIKKLTGVKAKELLIWVSVSEIYTEEKEKITFKSPTTLSRTFPVSAFVVPEEVEPAKEEPVKEKSSEAAAERPKSIEVYFNNVIYRYEVIKAGVIPRFVEFLGRQDHPQLQFEAAWALTNVASGTSDHTRVVIEHGAVPIFVELLSSASDEVREQAVWDLGNVASCGALIPLLSQLNENSKLSMLRNATWTLSDFCRGKPPTQFEEVELENLILSPALPVLRQLIYLNDEEVLTDACWALSYLSDGPNDKIQAVIQDGVCPRLVELLSHPSPTVLIPALRTVGNIVTGDDSQTLFIIDSGASEVSSFPRMDLMSTPLTPAQIQANLDRKRAAKAAADRKRAADKKKENKKFNAAVKKRQENTLRMLGIKK</sequence>
<feature type="region of interest" description="Disordered" evidence="6">
    <location>
        <begin position="396"/>
        <end position="421"/>
    </location>
</feature>
<dbReference type="GO" id="GO:0015031">
    <property type="term" value="P:protein transport"/>
    <property type="evidence" value="ECO:0007669"/>
    <property type="project" value="UniProtKB-KW"/>
</dbReference>
<dbReference type="AlphaFoldDB" id="A0A817AD97"/>
<dbReference type="InterPro" id="IPR007493">
    <property type="entry name" value="DUF538"/>
</dbReference>
<dbReference type="SUPFAM" id="SSF48371">
    <property type="entry name" value="ARM repeat"/>
    <property type="match status" value="1"/>
</dbReference>
<dbReference type="Pfam" id="PF04398">
    <property type="entry name" value="DUF538"/>
    <property type="match status" value="1"/>
</dbReference>
<dbReference type="Proteomes" id="UP001295469">
    <property type="component" value="Chromosome A08"/>
</dbReference>
<feature type="repeat" description="ARM" evidence="5">
    <location>
        <begin position="158"/>
        <end position="201"/>
    </location>
</feature>
<feature type="compositionally biased region" description="Basic and acidic residues" evidence="6">
    <location>
        <begin position="400"/>
        <end position="415"/>
    </location>
</feature>
<organism evidence="7">
    <name type="scientific">Brassica napus</name>
    <name type="common">Rape</name>
    <dbReference type="NCBI Taxonomy" id="3708"/>
    <lineage>
        <taxon>Eukaryota</taxon>
        <taxon>Viridiplantae</taxon>
        <taxon>Streptophyta</taxon>
        <taxon>Embryophyta</taxon>
        <taxon>Tracheophyta</taxon>
        <taxon>Spermatophyta</taxon>
        <taxon>Magnoliopsida</taxon>
        <taxon>eudicotyledons</taxon>
        <taxon>Gunneridae</taxon>
        <taxon>Pentapetalae</taxon>
        <taxon>rosids</taxon>
        <taxon>malvids</taxon>
        <taxon>Brassicales</taxon>
        <taxon>Brassicaceae</taxon>
        <taxon>Brassiceae</taxon>
        <taxon>Brassica</taxon>
    </lineage>
</organism>
<dbReference type="SMR" id="A0A817AD97"/>
<feature type="repeat" description="ARM" evidence="5">
    <location>
        <begin position="323"/>
        <end position="365"/>
    </location>
</feature>
<dbReference type="Gene3D" id="2.30.240.10">
    <property type="entry name" value="At5g01610-like"/>
    <property type="match status" value="1"/>
</dbReference>
<proteinExistence type="inferred from homology"/>
<dbReference type="SMART" id="SM00185">
    <property type="entry name" value="ARM"/>
    <property type="match status" value="4"/>
</dbReference>
<gene>
    <name evidence="7" type="ORF">DARMORV10_A08P34640.1</name>
</gene>
<dbReference type="PANTHER" id="PTHR23316">
    <property type="entry name" value="IMPORTIN ALPHA"/>
    <property type="match status" value="1"/>
</dbReference>
<evidence type="ECO:0000256" key="3">
    <source>
        <dbReference type="ARBA" id="ARBA00022737"/>
    </source>
</evidence>
<evidence type="ECO:0000256" key="2">
    <source>
        <dbReference type="ARBA" id="ARBA00022448"/>
    </source>
</evidence>
<dbReference type="Gene3D" id="1.25.10.10">
    <property type="entry name" value="Leucine-rich Repeat Variant"/>
    <property type="match status" value="1"/>
</dbReference>
<comment type="similarity">
    <text evidence="1">Belongs to the importin alpha family.</text>
</comment>
<protein>
    <submittedName>
        <fullName evidence="7">(rape) hypothetical protein</fullName>
    </submittedName>
</protein>
<evidence type="ECO:0000256" key="4">
    <source>
        <dbReference type="ARBA" id="ARBA00022927"/>
    </source>
</evidence>
<evidence type="ECO:0000256" key="6">
    <source>
        <dbReference type="SAM" id="MobiDB-lite"/>
    </source>
</evidence>
<dbReference type="InterPro" id="IPR011989">
    <property type="entry name" value="ARM-like"/>
</dbReference>
<dbReference type="Pfam" id="PF00514">
    <property type="entry name" value="Arm"/>
    <property type="match status" value="4"/>
</dbReference>
<name>A0A817AD97_BRANA</name>
<dbReference type="InterPro" id="IPR036758">
    <property type="entry name" value="At5g01610-like"/>
</dbReference>
<dbReference type="EMBL" id="HG994362">
    <property type="protein sequence ID" value="CAF2260364.1"/>
    <property type="molecule type" value="Genomic_DNA"/>
</dbReference>
<accession>A0A817AD97</accession>
<dbReference type="SUPFAM" id="SSF141562">
    <property type="entry name" value="At5g01610-like"/>
    <property type="match status" value="1"/>
</dbReference>
<evidence type="ECO:0000313" key="7">
    <source>
        <dbReference type="EMBL" id="CAF2260364.1"/>
    </source>
</evidence>
<keyword evidence="3" id="KW-0677">Repeat</keyword>